<organism evidence="1 2">
    <name type="scientific">Streptomyces griseochromogenes</name>
    <dbReference type="NCBI Taxonomy" id="68214"/>
    <lineage>
        <taxon>Bacteria</taxon>
        <taxon>Bacillati</taxon>
        <taxon>Actinomycetota</taxon>
        <taxon>Actinomycetes</taxon>
        <taxon>Kitasatosporales</taxon>
        <taxon>Streptomycetaceae</taxon>
        <taxon>Streptomyces</taxon>
    </lineage>
</organism>
<keyword evidence="2" id="KW-1185">Reference proteome</keyword>
<dbReference type="EMBL" id="JAGGLP010000001">
    <property type="protein sequence ID" value="MBP2047823.1"/>
    <property type="molecule type" value="Genomic_DNA"/>
</dbReference>
<protein>
    <recommendedName>
        <fullName evidence="3">Transposase</fullName>
    </recommendedName>
</protein>
<name>A0ABS4LKB7_9ACTN</name>
<proteinExistence type="predicted"/>
<reference evidence="1 2" key="1">
    <citation type="submission" date="2021-03" db="EMBL/GenBank/DDBJ databases">
        <title>Genomic Encyclopedia of Type Strains, Phase IV (KMG-IV): sequencing the most valuable type-strain genomes for metagenomic binning, comparative biology and taxonomic classification.</title>
        <authorList>
            <person name="Goeker M."/>
        </authorList>
    </citation>
    <scope>NUCLEOTIDE SEQUENCE [LARGE SCALE GENOMIC DNA]</scope>
    <source>
        <strain evidence="1 2">DSM 40499</strain>
    </source>
</reference>
<accession>A0ABS4LKB7</accession>
<comment type="caution">
    <text evidence="1">The sequence shown here is derived from an EMBL/GenBank/DDBJ whole genome shotgun (WGS) entry which is preliminary data.</text>
</comment>
<dbReference type="Proteomes" id="UP001519309">
    <property type="component" value="Unassembled WGS sequence"/>
</dbReference>
<evidence type="ECO:0000313" key="1">
    <source>
        <dbReference type="EMBL" id="MBP2047823.1"/>
    </source>
</evidence>
<sequence>MRFPAGTRRLLWHNASHRLARYYERRVTVIEAAFDLTDAIITVRA</sequence>
<evidence type="ECO:0000313" key="2">
    <source>
        <dbReference type="Proteomes" id="UP001519309"/>
    </source>
</evidence>
<evidence type="ECO:0008006" key="3">
    <source>
        <dbReference type="Google" id="ProtNLM"/>
    </source>
</evidence>
<gene>
    <name evidence="1" type="ORF">J2Z21_000745</name>
</gene>